<dbReference type="EMBL" id="JAZHXJ010003096">
    <property type="protein sequence ID" value="KAL1835536.1"/>
    <property type="molecule type" value="Genomic_DNA"/>
</dbReference>
<sequence length="100" mass="11597">MDDYMFRKHVQNCKNVVEATSYLEIFNYSDPSYNSIEQHPLTPDEFENFLHRRGAFAPRDVPEGVEIRSGIRLMFVRTLFRVNLGLGSRTKTMPIVPDSS</sequence>
<dbReference type="Proteomes" id="UP001586593">
    <property type="component" value="Unassembled WGS sequence"/>
</dbReference>
<gene>
    <name evidence="1" type="ORF">VTK73DRAFT_5547</name>
</gene>
<proteinExistence type="predicted"/>
<accession>A0ABR3V1D4</accession>
<keyword evidence="2" id="KW-1185">Reference proteome</keyword>
<organism evidence="1 2">
    <name type="scientific">Phialemonium thermophilum</name>
    <dbReference type="NCBI Taxonomy" id="223376"/>
    <lineage>
        <taxon>Eukaryota</taxon>
        <taxon>Fungi</taxon>
        <taxon>Dikarya</taxon>
        <taxon>Ascomycota</taxon>
        <taxon>Pezizomycotina</taxon>
        <taxon>Sordariomycetes</taxon>
        <taxon>Sordariomycetidae</taxon>
        <taxon>Cephalothecales</taxon>
        <taxon>Cephalothecaceae</taxon>
        <taxon>Phialemonium</taxon>
    </lineage>
</organism>
<protein>
    <submittedName>
        <fullName evidence="1">Uncharacterized protein</fullName>
    </submittedName>
</protein>
<evidence type="ECO:0000313" key="1">
    <source>
        <dbReference type="EMBL" id="KAL1835536.1"/>
    </source>
</evidence>
<reference evidence="1 2" key="1">
    <citation type="journal article" date="2024" name="Commun. Biol.">
        <title>Comparative genomic analysis of thermophilic fungi reveals convergent evolutionary adaptations and gene losses.</title>
        <authorList>
            <person name="Steindorff A.S."/>
            <person name="Aguilar-Pontes M.V."/>
            <person name="Robinson A.J."/>
            <person name="Andreopoulos B."/>
            <person name="LaButti K."/>
            <person name="Kuo A."/>
            <person name="Mondo S."/>
            <person name="Riley R."/>
            <person name="Otillar R."/>
            <person name="Haridas S."/>
            <person name="Lipzen A."/>
            <person name="Grimwood J."/>
            <person name="Schmutz J."/>
            <person name="Clum A."/>
            <person name="Reid I.D."/>
            <person name="Moisan M.C."/>
            <person name="Butler G."/>
            <person name="Nguyen T.T.M."/>
            <person name="Dewar K."/>
            <person name="Conant G."/>
            <person name="Drula E."/>
            <person name="Henrissat B."/>
            <person name="Hansel C."/>
            <person name="Singer S."/>
            <person name="Hutchinson M.I."/>
            <person name="de Vries R.P."/>
            <person name="Natvig D.O."/>
            <person name="Powell A.J."/>
            <person name="Tsang A."/>
            <person name="Grigoriev I.V."/>
        </authorList>
    </citation>
    <scope>NUCLEOTIDE SEQUENCE [LARGE SCALE GENOMIC DNA]</scope>
    <source>
        <strain evidence="1 2">ATCC 24622</strain>
    </source>
</reference>
<evidence type="ECO:0000313" key="2">
    <source>
        <dbReference type="Proteomes" id="UP001586593"/>
    </source>
</evidence>
<comment type="caution">
    <text evidence="1">The sequence shown here is derived from an EMBL/GenBank/DDBJ whole genome shotgun (WGS) entry which is preliminary data.</text>
</comment>
<name>A0ABR3V1D4_9PEZI</name>